<dbReference type="Pfam" id="PF00144">
    <property type="entry name" value="Beta-lactamase"/>
    <property type="match status" value="1"/>
</dbReference>
<evidence type="ECO:0000313" key="5">
    <source>
        <dbReference type="EMBL" id="CAB4929116.1"/>
    </source>
</evidence>
<dbReference type="EMBL" id="CAEZYF010000006">
    <property type="protein sequence ID" value="CAB4719981.1"/>
    <property type="molecule type" value="Genomic_DNA"/>
</dbReference>
<feature type="domain" description="Beta-lactamase-related" evidence="1">
    <location>
        <begin position="32"/>
        <end position="367"/>
    </location>
</feature>
<evidence type="ECO:0000313" key="4">
    <source>
        <dbReference type="EMBL" id="CAB4852770.1"/>
    </source>
</evidence>
<gene>
    <name evidence="3" type="ORF">UFOPK2656_01256</name>
    <name evidence="4" type="ORF">UFOPK3267_02290</name>
    <name evidence="5" type="ORF">UFOPK3651_01359</name>
    <name evidence="6" type="ORF">UFOPK3931_00524</name>
    <name evidence="2" type="ORF">UFOPK4189_01330</name>
</gene>
<dbReference type="InterPro" id="IPR012338">
    <property type="entry name" value="Beta-lactam/transpept-like"/>
</dbReference>
<dbReference type="AlphaFoldDB" id="A0A6J7C570"/>
<reference evidence="4" key="1">
    <citation type="submission" date="2020-05" db="EMBL/GenBank/DDBJ databases">
        <authorList>
            <person name="Chiriac C."/>
            <person name="Salcher M."/>
            <person name="Ghai R."/>
            <person name="Kavagutti S V."/>
        </authorList>
    </citation>
    <scope>NUCLEOTIDE SEQUENCE</scope>
</reference>
<dbReference type="InterPro" id="IPR050789">
    <property type="entry name" value="Diverse_Enzym_Activities"/>
</dbReference>
<organism evidence="4">
    <name type="scientific">freshwater metagenome</name>
    <dbReference type="NCBI Taxonomy" id="449393"/>
    <lineage>
        <taxon>unclassified sequences</taxon>
        <taxon>metagenomes</taxon>
        <taxon>ecological metagenomes</taxon>
    </lineage>
</organism>
<proteinExistence type="predicted"/>
<dbReference type="Gene3D" id="3.40.710.10">
    <property type="entry name" value="DD-peptidase/beta-lactamase superfamily"/>
    <property type="match status" value="1"/>
</dbReference>
<name>A0A6J7C570_9ZZZZ</name>
<dbReference type="EMBL" id="CAESGF010000006">
    <property type="protein sequence ID" value="CAB4363550.1"/>
    <property type="molecule type" value="Genomic_DNA"/>
</dbReference>
<sequence length="482" mass="51761">MGGTDSSTERRDAVARGLMPIVPIVDDPTRWTIDERRERYGCPGVGVAVMRDGAIDWVDGFGHRTANATDGTPDGAINGDTVFMVASCSKPVSATLVLQQVAAGAVDLDTDVNRYLRRWQVPTNEFTADSPVTLRRILSHTAGLTVNGFGVTPRDGTPVPDEFDLLEGRPPSTMPPVVVDKAYDGTDRYSGGGFLIAQLLLEDVLGIPFDVLAERTLFGPAGMTRATFHHPLAARYLDAIGGDIASGHGDDGRPFPGGWAISSEKAAGGLCCSARDYANFLLAIHHAYHGRPGAILPKSLIDEMTTTQGSGAFGLGFRVIHDAGQLRLNHGGSNDGYQTESNLFPESGDGAVVFTNATSGLFLFREVFNSIADTYQWRDFGPAPKRVATLTEAQRQQYIGSYRIVAGIELPLLRVWSDGGRLWNEIPGLRFGVQEVFVDDHGVLFSQTGPFETHTVLGADGRCAELIVFEGSAPVLKAVRAE</sequence>
<evidence type="ECO:0000313" key="3">
    <source>
        <dbReference type="EMBL" id="CAB4719981.1"/>
    </source>
</evidence>
<dbReference type="SUPFAM" id="SSF56601">
    <property type="entry name" value="beta-lactamase/transpeptidase-like"/>
    <property type="match status" value="1"/>
</dbReference>
<dbReference type="EMBL" id="CAFBMT010000006">
    <property type="protein sequence ID" value="CAB4929116.1"/>
    <property type="molecule type" value="Genomic_DNA"/>
</dbReference>
<accession>A0A6J7C570</accession>
<protein>
    <submittedName>
        <fullName evidence="4">Unannotated protein</fullName>
    </submittedName>
</protein>
<evidence type="ECO:0000259" key="1">
    <source>
        <dbReference type="Pfam" id="PF00144"/>
    </source>
</evidence>
<dbReference type="InterPro" id="IPR001466">
    <property type="entry name" value="Beta-lactam-related"/>
</dbReference>
<evidence type="ECO:0000313" key="2">
    <source>
        <dbReference type="EMBL" id="CAB4363550.1"/>
    </source>
</evidence>
<dbReference type="EMBL" id="CAFBOL010000008">
    <property type="protein sequence ID" value="CAB4976481.1"/>
    <property type="molecule type" value="Genomic_DNA"/>
</dbReference>
<dbReference type="EMBL" id="CAFBIY010000153">
    <property type="protein sequence ID" value="CAB4852770.1"/>
    <property type="molecule type" value="Genomic_DNA"/>
</dbReference>
<dbReference type="PANTHER" id="PTHR43283">
    <property type="entry name" value="BETA-LACTAMASE-RELATED"/>
    <property type="match status" value="1"/>
</dbReference>
<evidence type="ECO:0000313" key="6">
    <source>
        <dbReference type="EMBL" id="CAB4976481.1"/>
    </source>
</evidence>